<dbReference type="Proteomes" id="UP000265515">
    <property type="component" value="Unassembled WGS sequence"/>
</dbReference>
<dbReference type="AlphaFoldDB" id="A0A388LK62"/>
<feature type="compositionally biased region" description="Basic and acidic residues" evidence="1">
    <location>
        <begin position="154"/>
        <end position="179"/>
    </location>
</feature>
<evidence type="ECO:0000313" key="3">
    <source>
        <dbReference type="Proteomes" id="UP000265515"/>
    </source>
</evidence>
<reference evidence="2 3" key="1">
    <citation type="journal article" date="2018" name="Cell">
        <title>The Chara Genome: Secondary Complexity and Implications for Plant Terrestrialization.</title>
        <authorList>
            <person name="Nishiyama T."/>
            <person name="Sakayama H."/>
            <person name="Vries J.D."/>
            <person name="Buschmann H."/>
            <person name="Saint-Marcoux D."/>
            <person name="Ullrich K.K."/>
            <person name="Haas F.B."/>
            <person name="Vanderstraeten L."/>
            <person name="Becker D."/>
            <person name="Lang D."/>
            <person name="Vosolsobe S."/>
            <person name="Rombauts S."/>
            <person name="Wilhelmsson P.K.I."/>
            <person name="Janitza P."/>
            <person name="Kern R."/>
            <person name="Heyl A."/>
            <person name="Rumpler F."/>
            <person name="Villalobos L.I.A.C."/>
            <person name="Clay J.M."/>
            <person name="Skokan R."/>
            <person name="Toyoda A."/>
            <person name="Suzuki Y."/>
            <person name="Kagoshima H."/>
            <person name="Schijlen E."/>
            <person name="Tajeshwar N."/>
            <person name="Catarino B."/>
            <person name="Hetherington A.J."/>
            <person name="Saltykova A."/>
            <person name="Bonnot C."/>
            <person name="Breuninger H."/>
            <person name="Symeonidi A."/>
            <person name="Radhakrishnan G.V."/>
            <person name="Van Nieuwerburgh F."/>
            <person name="Deforce D."/>
            <person name="Chang C."/>
            <person name="Karol K.G."/>
            <person name="Hedrich R."/>
            <person name="Ulvskov P."/>
            <person name="Glockner G."/>
            <person name="Delwiche C.F."/>
            <person name="Petrasek J."/>
            <person name="Van de Peer Y."/>
            <person name="Friml J."/>
            <person name="Beilby M."/>
            <person name="Dolan L."/>
            <person name="Kohara Y."/>
            <person name="Sugano S."/>
            <person name="Fujiyama A."/>
            <person name="Delaux P.-M."/>
            <person name="Quint M."/>
            <person name="TheiBen G."/>
            <person name="Hagemann M."/>
            <person name="Harholt J."/>
            <person name="Dunand C."/>
            <person name="Zachgo S."/>
            <person name="Langdale J."/>
            <person name="Maumus F."/>
            <person name="Straeten D.V.D."/>
            <person name="Gould S.B."/>
            <person name="Rensing S.A."/>
        </authorList>
    </citation>
    <scope>NUCLEOTIDE SEQUENCE [LARGE SCALE GENOMIC DNA]</scope>
    <source>
        <strain evidence="2 3">S276</strain>
    </source>
</reference>
<protein>
    <submittedName>
        <fullName evidence="2">Uncharacterized protein</fullName>
    </submittedName>
</protein>
<accession>A0A388LK62</accession>
<sequence>MQELFGRTHGDPIPWGVAISPCMVDMFVGVWKPPGGLRYIEVSRGGYPIHWDVAISTCVVDVPIGALDIAGRVSGLCRFVHGAVGADISQIPKCQRRWLDASTPITHVIIDGAEETIEAATFEGMMEQRIHPRKDEGTGLRGTRSIEEGFDAVEAEKEEKLKRKQEKQARQKREEEERLAAEEARQAAIRKVKWREEKKKEEEHKEELRKEMLNEISLHMGQLGESLQERYECERKEMIRAKGKARMALSSSSGDDDAESYSSDVEALSRQAEHLVINEKRKRGDNEAVGDSPPMITPTKRTAQRKLQLGCRHQSMKKTP</sequence>
<evidence type="ECO:0000313" key="2">
    <source>
        <dbReference type="EMBL" id="GBG82625.1"/>
    </source>
</evidence>
<dbReference type="Gramene" id="GBG82625">
    <property type="protein sequence ID" value="GBG82625"/>
    <property type="gene ID" value="CBR_g34995"/>
</dbReference>
<proteinExistence type="predicted"/>
<feature type="compositionally biased region" description="Basic and acidic residues" evidence="1">
    <location>
        <begin position="271"/>
        <end position="286"/>
    </location>
</feature>
<gene>
    <name evidence="2" type="ORF">CBR_g34995</name>
</gene>
<name>A0A388LK62_CHABU</name>
<keyword evidence="3" id="KW-1185">Reference proteome</keyword>
<dbReference type="EMBL" id="BFEA01000412">
    <property type="protein sequence ID" value="GBG82625.1"/>
    <property type="molecule type" value="Genomic_DNA"/>
</dbReference>
<feature type="region of interest" description="Disordered" evidence="1">
    <location>
        <begin position="244"/>
        <end position="320"/>
    </location>
</feature>
<comment type="caution">
    <text evidence="2">The sequence shown here is derived from an EMBL/GenBank/DDBJ whole genome shotgun (WGS) entry which is preliminary data.</text>
</comment>
<feature type="region of interest" description="Disordered" evidence="1">
    <location>
        <begin position="133"/>
        <end position="179"/>
    </location>
</feature>
<organism evidence="2 3">
    <name type="scientific">Chara braunii</name>
    <name type="common">Braun's stonewort</name>
    <dbReference type="NCBI Taxonomy" id="69332"/>
    <lineage>
        <taxon>Eukaryota</taxon>
        <taxon>Viridiplantae</taxon>
        <taxon>Streptophyta</taxon>
        <taxon>Charophyceae</taxon>
        <taxon>Charales</taxon>
        <taxon>Characeae</taxon>
        <taxon>Chara</taxon>
    </lineage>
</organism>
<evidence type="ECO:0000256" key="1">
    <source>
        <dbReference type="SAM" id="MobiDB-lite"/>
    </source>
</evidence>